<evidence type="ECO:0008006" key="4">
    <source>
        <dbReference type="Google" id="ProtNLM"/>
    </source>
</evidence>
<dbReference type="EMBL" id="JASMQC010000022">
    <property type="protein sequence ID" value="KAK1935577.1"/>
    <property type="molecule type" value="Genomic_DNA"/>
</dbReference>
<dbReference type="Proteomes" id="UP001259832">
    <property type="component" value="Unassembled WGS sequence"/>
</dbReference>
<proteinExistence type="predicted"/>
<gene>
    <name evidence="2" type="ORF">P3T76_010272</name>
</gene>
<keyword evidence="1" id="KW-0175">Coiled coil</keyword>
<evidence type="ECO:0000313" key="3">
    <source>
        <dbReference type="Proteomes" id="UP001259832"/>
    </source>
</evidence>
<name>A0AAD9GC30_9STRA</name>
<sequence>MCASSFRVCTSAITMAFQLLEEDDQTFSEVLALLDEYNAAMEEPVAPHTCAKHSSPFSRVSESAAWAAFEAAHPITQNASKHRNGAREMRRREVQFLRTCVMGLERQLNALREGAQQRAQMRNATATSDGSSALTNMWKELATRQLEQRLVSERENSRLKAAEEDQNKLREMLERALNTRVAKRVMETSLTPEKRTTRVHGVVLDVSDHDTFQDLELGVDSVYHEAARVFFQADTGDGACVGGVFGEKTLPFDLHTTADAAWRCLAHAFHHEKYNFSYSRERRKNDSSDVTFDDTVGESFSVEIKATERMADFRIKQIFRRYVEPDRVVIAWRSYIDPAEFKGQKLEGFRFQEKGSCVVRHPSILQMPSDDLTVLRLWHVLTPESEPTSADMTSEFVQDLRDFVLGGSSSANTVQMIENALIDAQSPRSSSHFAYEELNQTRDLLNRTQHHHKLPSTMAFPLLDDEVFTDILNLLDEYNAAVDEPLSAIAHSKQPTPFTRVSESAAWAAFEASHPITKNASKHRNGAREMRRREVQFLRTCVDGLEKQLVALKEEAEQRTRLRNTIALEDTDPSAAIKNMWRDLATRQLDRRMTSERENNRLKSALEAHSKLREILQQALQTKIAQEAMEASLTKEKRTRRVHGVPVEALDQEMFRELEAGVDSVYREAAKVFIQADTGDGTYLGVFGHKLLPFDVHTTADAAWRCLAHSFHHEKCSFSYCRERKKEDSEDISHDETVGESFGVEIKAPERLASFRIKQVFRQYVETDRIVIAWRSLIDTTEFKGQKLQGARFQEKGSCVIRLPSKLQPPSNDFTLLRIWHVITPESQVCPERTEFLQGLTDFVLGVSSSANTVQAIEDMLIDGQCDSRKMNSACEEHV</sequence>
<evidence type="ECO:0000313" key="2">
    <source>
        <dbReference type="EMBL" id="KAK1935577.1"/>
    </source>
</evidence>
<reference evidence="2" key="1">
    <citation type="submission" date="2023-08" db="EMBL/GenBank/DDBJ databases">
        <title>Reference Genome Resource for the Citrus Pathogen Phytophthora citrophthora.</title>
        <authorList>
            <person name="Moller H."/>
            <person name="Coetzee B."/>
            <person name="Rose L.J."/>
            <person name="Van Niekerk J.M."/>
        </authorList>
    </citation>
    <scope>NUCLEOTIDE SEQUENCE</scope>
    <source>
        <strain evidence="2">STE-U-9442</strain>
    </source>
</reference>
<accession>A0AAD9GC30</accession>
<dbReference type="PANTHER" id="PTHR35796">
    <property type="entry name" value="HYPOTHETICAL CYTOSOLIC PROTEIN"/>
    <property type="match status" value="1"/>
</dbReference>
<protein>
    <recommendedName>
        <fullName evidence="4">M96 mating-specific protein family</fullName>
    </recommendedName>
</protein>
<feature type="coiled-coil region" evidence="1">
    <location>
        <begin position="152"/>
        <end position="179"/>
    </location>
</feature>
<feature type="coiled-coil region" evidence="1">
    <location>
        <begin position="535"/>
        <end position="562"/>
    </location>
</feature>
<dbReference type="AlphaFoldDB" id="A0AAD9GC30"/>
<dbReference type="PANTHER" id="PTHR35796:SF3">
    <property type="entry name" value="BHLH DOMAIN-CONTAINING PROTEIN"/>
    <property type="match status" value="1"/>
</dbReference>
<organism evidence="2 3">
    <name type="scientific">Phytophthora citrophthora</name>
    <dbReference type="NCBI Taxonomy" id="4793"/>
    <lineage>
        <taxon>Eukaryota</taxon>
        <taxon>Sar</taxon>
        <taxon>Stramenopiles</taxon>
        <taxon>Oomycota</taxon>
        <taxon>Peronosporomycetes</taxon>
        <taxon>Peronosporales</taxon>
        <taxon>Peronosporaceae</taxon>
        <taxon>Phytophthora</taxon>
    </lineage>
</organism>
<evidence type="ECO:0000256" key="1">
    <source>
        <dbReference type="SAM" id="Coils"/>
    </source>
</evidence>
<comment type="caution">
    <text evidence="2">The sequence shown here is derived from an EMBL/GenBank/DDBJ whole genome shotgun (WGS) entry which is preliminary data.</text>
</comment>
<keyword evidence="3" id="KW-1185">Reference proteome</keyword>